<comment type="subcellular location">
    <subcellularLocation>
        <location evidence="1">Membrane</location>
    </subcellularLocation>
</comment>
<reference evidence="5" key="1">
    <citation type="submission" date="2022-09" db="EMBL/GenBank/DDBJ databases">
        <title>Comparative genomics and taxonomic characterization of three novel marine species of genus Reichenbachiella exhibiting antioxidant and polysaccharide degradation activities.</title>
        <authorList>
            <person name="Muhammad N."/>
            <person name="Lee Y.-J."/>
            <person name="Ko J."/>
            <person name="Kim S.-G."/>
        </authorList>
    </citation>
    <scope>NUCLEOTIDE SEQUENCE</scope>
    <source>
        <strain evidence="5">BKB1-1</strain>
    </source>
</reference>
<protein>
    <submittedName>
        <fullName evidence="5">BamA/TamA family outer membrane protein</fullName>
    </submittedName>
</protein>
<dbReference type="RefSeq" id="WP_262311468.1">
    <property type="nucleotide sequence ID" value="NZ_CP106679.1"/>
</dbReference>
<evidence type="ECO:0000313" key="5">
    <source>
        <dbReference type="EMBL" id="UXP34042.1"/>
    </source>
</evidence>
<evidence type="ECO:0000256" key="1">
    <source>
        <dbReference type="ARBA" id="ARBA00004370"/>
    </source>
</evidence>
<evidence type="ECO:0000313" key="6">
    <source>
        <dbReference type="Proteomes" id="UP001065174"/>
    </source>
</evidence>
<organism evidence="5 6">
    <name type="scientific">Reichenbachiella agarivorans</name>
    <dbReference type="NCBI Taxonomy" id="2979464"/>
    <lineage>
        <taxon>Bacteria</taxon>
        <taxon>Pseudomonadati</taxon>
        <taxon>Bacteroidota</taxon>
        <taxon>Cytophagia</taxon>
        <taxon>Cytophagales</taxon>
        <taxon>Reichenbachiellaceae</taxon>
        <taxon>Reichenbachiella</taxon>
    </lineage>
</organism>
<feature type="signal peptide" evidence="3">
    <location>
        <begin position="1"/>
        <end position="19"/>
    </location>
</feature>
<feature type="domain" description="Bacterial surface antigen (D15)" evidence="4">
    <location>
        <begin position="203"/>
        <end position="368"/>
    </location>
</feature>
<evidence type="ECO:0000256" key="2">
    <source>
        <dbReference type="ARBA" id="ARBA00023136"/>
    </source>
</evidence>
<dbReference type="Pfam" id="PF01103">
    <property type="entry name" value="Omp85"/>
    <property type="match status" value="1"/>
</dbReference>
<accession>A0ABY6CU40</accession>
<dbReference type="EMBL" id="CP106679">
    <property type="protein sequence ID" value="UXP34042.1"/>
    <property type="molecule type" value="Genomic_DNA"/>
</dbReference>
<evidence type="ECO:0000256" key="3">
    <source>
        <dbReference type="SAM" id="SignalP"/>
    </source>
</evidence>
<keyword evidence="3" id="KW-0732">Signal</keyword>
<keyword evidence="6" id="KW-1185">Reference proteome</keyword>
<proteinExistence type="predicted"/>
<feature type="chain" id="PRO_5047430052" evidence="3">
    <location>
        <begin position="20"/>
        <end position="396"/>
    </location>
</feature>
<sequence>MRIGICCFFLLLISQPILAQVDEPLVNDSLLAEKDILDVIFKKRRDSTEQVKLEEEKKVYFSLMPLSSGSGGPNIAISVVNASFRMGDKETTKFSNVTLYPSTNLSTYFHLKVIPNLWLADNNWNIPGKLEIAQEAQDNFGLGGDTSEDSLFVIHYSVSKAIVSFNKRLVNHVYLGAGYALDYYYHLREVSDEWRQTDFDRHGYGTDATSVSSGLSINMLIDSRVNPINPLEGFFTNLILRVNPIWMGSDELWYALYLDTRKYINLSKEKHRVLAFWGLYWATWGDVPYLNLPASGLDFLGSSGRGYSRARYRGQQMLYTEVEFRFDLTQNGLLGGVVFTNCQSIMEEDSREFKYLNPAIGTGLRLKFNKFSDSNLTFDIGYGDGFNWYLGLNEYF</sequence>
<gene>
    <name evidence="5" type="ORF">N6H18_08810</name>
</gene>
<dbReference type="Proteomes" id="UP001065174">
    <property type="component" value="Chromosome"/>
</dbReference>
<dbReference type="Gene3D" id="2.40.160.50">
    <property type="entry name" value="membrane protein fhac: a member of the omp85/tpsb transporter family"/>
    <property type="match status" value="1"/>
</dbReference>
<evidence type="ECO:0000259" key="4">
    <source>
        <dbReference type="Pfam" id="PF01103"/>
    </source>
</evidence>
<keyword evidence="2" id="KW-0472">Membrane</keyword>
<name>A0ABY6CU40_9BACT</name>
<dbReference type="InterPro" id="IPR000184">
    <property type="entry name" value="Bac_surfAg_D15"/>
</dbReference>